<dbReference type="EnsemblFungi" id="PTTG_27434-t43_1">
    <property type="protein sequence ID" value="PTTG_27434-t43_1-p1"/>
    <property type="gene ID" value="PTTG_27434"/>
</dbReference>
<proteinExistence type="predicted"/>
<feature type="compositionally biased region" description="Polar residues" evidence="2">
    <location>
        <begin position="116"/>
        <end position="132"/>
    </location>
</feature>
<feature type="coiled-coil region" evidence="1">
    <location>
        <begin position="590"/>
        <end position="617"/>
    </location>
</feature>
<dbReference type="VEuPathDB" id="FungiDB:PTTG_27434"/>
<feature type="region of interest" description="Disordered" evidence="2">
    <location>
        <begin position="8"/>
        <end position="34"/>
    </location>
</feature>
<feature type="region of interest" description="Disordered" evidence="2">
    <location>
        <begin position="167"/>
        <end position="194"/>
    </location>
</feature>
<feature type="region of interest" description="Disordered" evidence="2">
    <location>
        <begin position="77"/>
        <end position="155"/>
    </location>
</feature>
<feature type="compositionally biased region" description="Pro residues" evidence="2">
    <location>
        <begin position="459"/>
        <end position="485"/>
    </location>
</feature>
<dbReference type="STRING" id="630390.A0A180GKW5"/>
<keyword evidence="5" id="KW-1185">Reference proteome</keyword>
<evidence type="ECO:0000256" key="1">
    <source>
        <dbReference type="SAM" id="Coils"/>
    </source>
</evidence>
<evidence type="ECO:0000256" key="2">
    <source>
        <dbReference type="SAM" id="MobiDB-lite"/>
    </source>
</evidence>
<evidence type="ECO:0000313" key="3">
    <source>
        <dbReference type="EMBL" id="OAV93108.1"/>
    </source>
</evidence>
<name>A0A180GKW5_PUCT1</name>
<protein>
    <submittedName>
        <fullName evidence="3 4">Uncharacterized protein</fullName>
    </submittedName>
</protein>
<reference evidence="4" key="4">
    <citation type="submission" date="2025-05" db="UniProtKB">
        <authorList>
            <consortium name="EnsemblFungi"/>
        </authorList>
    </citation>
    <scope>IDENTIFICATION</scope>
    <source>
        <strain evidence="4">isolate 1-1 / race 1 (BBBD)</strain>
    </source>
</reference>
<reference evidence="3" key="2">
    <citation type="submission" date="2016-05" db="EMBL/GenBank/DDBJ databases">
        <title>Comparative analysis highlights variable genome content of wheat rusts and divergence of the mating loci.</title>
        <authorList>
            <person name="Cuomo C.A."/>
            <person name="Bakkeren G."/>
            <person name="Szabo L."/>
            <person name="Khalil H."/>
            <person name="Joly D."/>
            <person name="Goldberg J."/>
            <person name="Young S."/>
            <person name="Zeng Q."/>
            <person name="Fellers J."/>
        </authorList>
    </citation>
    <scope>NUCLEOTIDE SEQUENCE [LARGE SCALE GENOMIC DNA]</scope>
    <source>
        <strain evidence="3">1-1 BBBD Race 1</strain>
    </source>
</reference>
<evidence type="ECO:0000313" key="5">
    <source>
        <dbReference type="Proteomes" id="UP000005240"/>
    </source>
</evidence>
<reference evidence="3" key="1">
    <citation type="submission" date="2009-11" db="EMBL/GenBank/DDBJ databases">
        <authorList>
            <consortium name="The Broad Institute Genome Sequencing Platform"/>
            <person name="Ward D."/>
            <person name="Feldgarden M."/>
            <person name="Earl A."/>
            <person name="Young S.K."/>
            <person name="Zeng Q."/>
            <person name="Koehrsen M."/>
            <person name="Alvarado L."/>
            <person name="Berlin A."/>
            <person name="Bochicchio J."/>
            <person name="Borenstein D."/>
            <person name="Chapman S.B."/>
            <person name="Chen Z."/>
            <person name="Engels R."/>
            <person name="Freedman E."/>
            <person name="Gellesch M."/>
            <person name="Goldberg J."/>
            <person name="Griggs A."/>
            <person name="Gujja S."/>
            <person name="Heilman E."/>
            <person name="Heiman D."/>
            <person name="Hepburn T."/>
            <person name="Howarth C."/>
            <person name="Jen D."/>
            <person name="Larson L."/>
            <person name="Lewis B."/>
            <person name="Mehta T."/>
            <person name="Park D."/>
            <person name="Pearson M."/>
            <person name="Roberts A."/>
            <person name="Saif S."/>
            <person name="Shea T."/>
            <person name="Shenoy N."/>
            <person name="Sisk P."/>
            <person name="Stolte C."/>
            <person name="Sykes S."/>
            <person name="Thomson T."/>
            <person name="Walk T."/>
            <person name="White J."/>
            <person name="Yandava C."/>
            <person name="Izard J."/>
            <person name="Baranova O.V."/>
            <person name="Blanton J.M."/>
            <person name="Tanner A.C."/>
            <person name="Dewhirst F.E."/>
            <person name="Haas B."/>
            <person name="Nusbaum C."/>
            <person name="Birren B."/>
        </authorList>
    </citation>
    <scope>NUCLEOTIDE SEQUENCE [LARGE SCALE GENOMIC DNA]</scope>
    <source>
        <strain evidence="3">1-1 BBBD Race 1</strain>
    </source>
</reference>
<dbReference type="Proteomes" id="UP000005240">
    <property type="component" value="Unassembled WGS sequence"/>
</dbReference>
<reference evidence="4 5" key="3">
    <citation type="journal article" date="2017" name="G3 (Bethesda)">
        <title>Comparative analysis highlights variable genome content of wheat rusts and divergence of the mating loci.</title>
        <authorList>
            <person name="Cuomo C.A."/>
            <person name="Bakkeren G."/>
            <person name="Khalil H.B."/>
            <person name="Panwar V."/>
            <person name="Joly D."/>
            <person name="Linning R."/>
            <person name="Sakthikumar S."/>
            <person name="Song X."/>
            <person name="Adiconis X."/>
            <person name="Fan L."/>
            <person name="Goldberg J.M."/>
            <person name="Levin J.Z."/>
            <person name="Young S."/>
            <person name="Zeng Q."/>
            <person name="Anikster Y."/>
            <person name="Bruce M."/>
            <person name="Wang M."/>
            <person name="Yin C."/>
            <person name="McCallum B."/>
            <person name="Szabo L.J."/>
            <person name="Hulbert S."/>
            <person name="Chen X."/>
            <person name="Fellers J.P."/>
        </authorList>
    </citation>
    <scope>NUCLEOTIDE SEQUENCE</scope>
    <source>
        <strain evidence="4">isolate 1-1 / race 1 (BBBD)</strain>
        <strain evidence="5">Isolate 1-1 / race 1 (BBBD)</strain>
    </source>
</reference>
<organism evidence="3">
    <name type="scientific">Puccinia triticina (isolate 1-1 / race 1 (BBBD))</name>
    <name type="common">Brown leaf rust fungus</name>
    <dbReference type="NCBI Taxonomy" id="630390"/>
    <lineage>
        <taxon>Eukaryota</taxon>
        <taxon>Fungi</taxon>
        <taxon>Dikarya</taxon>
        <taxon>Basidiomycota</taxon>
        <taxon>Pucciniomycotina</taxon>
        <taxon>Pucciniomycetes</taxon>
        <taxon>Pucciniales</taxon>
        <taxon>Pucciniaceae</taxon>
        <taxon>Puccinia</taxon>
    </lineage>
</organism>
<sequence length="656" mass="71321">MAYPYEHLQEARDHQGQYDPGLGGGTTGQNASQYGYDIAADDPNVHGAGRAGHVTPFRHAYEEDIGYDEIPQSQGILTPFNQSAAGGVGWPTGPSEGSDHPIDPRIGRSPLDRFANSPQATIHTPSGPSPSSDRGHTPRTEEHLGISTSNAFASGPRLVMRGSAGALGAPSKQARGGGKSVSSTTCKQNRPRAEIKASNAIAAEKKAERIRKAAERLEAQRLKTIHKGARAAVKETRRPPPTPRALWTEDASLELLCWYNDIKDEFDEIERVTPGFTVWLAYYNQATPCPQEFPLLAGRAKDSLTCCYRAMMSVWRAVYDALSHSGSGGLYVVLTLNSFPESLWNAISAMHGDNPATVAYGHNKMNNTMDALVADIGLGAAGDTTMANTHDVQGAWDRQGTAGLSAAKEALDAQTGHGDDGAQTVDPAEPEGARFFNAAEPTNWPTIANPGQPMGDNPVPLPTFQPPTASPFPPLPPAPQPPKPVELPTRRRGRTEVAKPDDTVTVGVLTMMAKAQETTGIWMMEERQRQSEALKQQVQDQADERMAAATKADEKDAARALALKEAKAARAIAQAHLKLEKDNYYRRAWIKEEDRCAREAERKAERQEAISRHEEEARRYDAAQLRLSTERAAQDKSRQLFETAMLTMLANLSKNT</sequence>
<dbReference type="EMBL" id="ADAS02000055">
    <property type="protein sequence ID" value="OAV93108.1"/>
    <property type="molecule type" value="Genomic_DNA"/>
</dbReference>
<accession>A0A180GKW5</accession>
<feature type="compositionally biased region" description="Basic and acidic residues" evidence="2">
    <location>
        <begin position="97"/>
        <end position="106"/>
    </location>
</feature>
<evidence type="ECO:0000313" key="4">
    <source>
        <dbReference type="EnsemblFungi" id="PTTG_27434-t43_1-p1"/>
    </source>
</evidence>
<keyword evidence="1" id="KW-0175">Coiled coil</keyword>
<dbReference type="OrthoDB" id="6161073at2759"/>
<feature type="compositionally biased region" description="Basic and acidic residues" evidence="2">
    <location>
        <begin position="133"/>
        <end position="144"/>
    </location>
</feature>
<dbReference type="AlphaFoldDB" id="A0A180GKW5"/>
<feature type="region of interest" description="Disordered" evidence="2">
    <location>
        <begin position="450"/>
        <end position="496"/>
    </location>
</feature>
<gene>
    <name evidence="3" type="ORF">PTTG_27434</name>
</gene>